<keyword evidence="8" id="KW-0963">Cytoplasm</keyword>
<dbReference type="NCBIfam" id="TIGR00447">
    <property type="entry name" value="pth"/>
    <property type="match status" value="1"/>
</dbReference>
<dbReference type="Proteomes" id="UP000469523">
    <property type="component" value="Unassembled WGS sequence"/>
</dbReference>
<dbReference type="InterPro" id="IPR036416">
    <property type="entry name" value="Pept_tRNA_hydro_sf"/>
</dbReference>
<evidence type="ECO:0000256" key="1">
    <source>
        <dbReference type="ARBA" id="ARBA00013260"/>
    </source>
</evidence>
<accession>A0A6N7XXQ8</accession>
<organism evidence="11 12">
    <name type="scientific">Tissierella pigra</name>
    <dbReference type="NCBI Taxonomy" id="2607614"/>
    <lineage>
        <taxon>Bacteria</taxon>
        <taxon>Bacillati</taxon>
        <taxon>Bacillota</taxon>
        <taxon>Tissierellia</taxon>
        <taxon>Tissierellales</taxon>
        <taxon>Tissierellaceae</taxon>
        <taxon>Tissierella</taxon>
    </lineage>
</organism>
<keyword evidence="3 8" id="KW-0378">Hydrolase</keyword>
<dbReference type="EC" id="3.1.1.29" evidence="1 8"/>
<protein>
    <recommendedName>
        <fullName evidence="7 8">Peptidyl-tRNA hydrolase</fullName>
        <shortName evidence="8">Pth</shortName>
        <ecNumber evidence="1 8">3.1.1.29</ecNumber>
    </recommendedName>
</protein>
<comment type="function">
    <text evidence="8">Catalyzes the release of premature peptidyl moieties from peptidyl-tRNA molecules trapped in stalled 50S ribosomal subunits, and thus maintains levels of free tRNAs and 50S ribosomes.</text>
</comment>
<evidence type="ECO:0000256" key="6">
    <source>
        <dbReference type="ARBA" id="ARBA00048707"/>
    </source>
</evidence>
<comment type="catalytic activity">
    <reaction evidence="6 8 9">
        <text>an N-acyl-L-alpha-aminoacyl-tRNA + H2O = an N-acyl-L-amino acid + a tRNA + H(+)</text>
        <dbReference type="Rhea" id="RHEA:54448"/>
        <dbReference type="Rhea" id="RHEA-COMP:10123"/>
        <dbReference type="Rhea" id="RHEA-COMP:13883"/>
        <dbReference type="ChEBI" id="CHEBI:15377"/>
        <dbReference type="ChEBI" id="CHEBI:15378"/>
        <dbReference type="ChEBI" id="CHEBI:59874"/>
        <dbReference type="ChEBI" id="CHEBI:78442"/>
        <dbReference type="ChEBI" id="CHEBI:138191"/>
        <dbReference type="EC" id="3.1.1.29"/>
    </reaction>
</comment>
<name>A0A6N7XXQ8_9FIRM</name>
<keyword evidence="2 8" id="KW-0820">tRNA-binding</keyword>
<evidence type="ECO:0000256" key="3">
    <source>
        <dbReference type="ARBA" id="ARBA00022801"/>
    </source>
</evidence>
<dbReference type="InterPro" id="IPR001328">
    <property type="entry name" value="Pept_tRNA_hydro"/>
</dbReference>
<dbReference type="Pfam" id="PF01195">
    <property type="entry name" value="Pept_tRNA_hydro"/>
    <property type="match status" value="1"/>
</dbReference>
<comment type="subunit">
    <text evidence="8">Monomer.</text>
</comment>
<dbReference type="HAMAP" id="MF_00083">
    <property type="entry name" value="Pept_tRNA_hydro_bact"/>
    <property type="match status" value="1"/>
</dbReference>
<dbReference type="GO" id="GO:0006515">
    <property type="term" value="P:protein quality control for misfolded or incompletely synthesized proteins"/>
    <property type="evidence" value="ECO:0007669"/>
    <property type="project" value="UniProtKB-UniRule"/>
</dbReference>
<reference evidence="11 12" key="1">
    <citation type="submission" date="2019-09" db="EMBL/GenBank/DDBJ databases">
        <title>In-depth cultivation of the pig gut microbiome towards novel bacterial diversity and tailored functional studies.</title>
        <authorList>
            <person name="Wylensek D."/>
            <person name="Hitch T.C.A."/>
            <person name="Clavel T."/>
        </authorList>
    </citation>
    <scope>NUCLEOTIDE SEQUENCE [LARGE SCALE GENOMIC DNA]</scope>
    <source>
        <strain evidence="11 12">WCA3-693-APC-4?</strain>
    </source>
</reference>
<comment type="subcellular location">
    <subcellularLocation>
        <location evidence="8">Cytoplasm</location>
    </subcellularLocation>
</comment>
<feature type="site" description="Stabilizes the basic form of H active site to accept a proton" evidence="8">
    <location>
        <position position="91"/>
    </location>
</feature>
<dbReference type="RefSeq" id="WP_154439467.1">
    <property type="nucleotide sequence ID" value="NZ_VUNQ01000010.1"/>
</dbReference>
<evidence type="ECO:0000256" key="8">
    <source>
        <dbReference type="HAMAP-Rule" id="MF_00083"/>
    </source>
</evidence>
<evidence type="ECO:0000256" key="5">
    <source>
        <dbReference type="ARBA" id="ARBA00038063"/>
    </source>
</evidence>
<dbReference type="EMBL" id="VUNQ01000010">
    <property type="protein sequence ID" value="MSU01048.1"/>
    <property type="molecule type" value="Genomic_DNA"/>
</dbReference>
<comment type="function">
    <text evidence="8">Hydrolyzes ribosome-free peptidyl-tRNAs (with 1 or more amino acids incorporated), which drop off the ribosome during protein synthesis, or as a result of ribosome stalling.</text>
</comment>
<dbReference type="PANTHER" id="PTHR17224">
    <property type="entry name" value="PEPTIDYL-TRNA HYDROLASE"/>
    <property type="match status" value="1"/>
</dbReference>
<feature type="binding site" evidence="8">
    <location>
        <position position="66"/>
    </location>
    <ligand>
        <name>tRNA</name>
        <dbReference type="ChEBI" id="CHEBI:17843"/>
    </ligand>
</feature>
<dbReference type="CDD" id="cd00462">
    <property type="entry name" value="PTH"/>
    <property type="match status" value="1"/>
</dbReference>
<feature type="site" description="Discriminates between blocked and unblocked aminoacyl-tRNA" evidence="8">
    <location>
        <position position="9"/>
    </location>
</feature>
<dbReference type="PROSITE" id="PS01196">
    <property type="entry name" value="PEPT_TRNA_HYDROL_2"/>
    <property type="match status" value="1"/>
</dbReference>
<dbReference type="GO" id="GO:0005737">
    <property type="term" value="C:cytoplasm"/>
    <property type="evidence" value="ECO:0007669"/>
    <property type="project" value="UniProtKB-SubCell"/>
</dbReference>
<dbReference type="InterPro" id="IPR018171">
    <property type="entry name" value="Pept_tRNA_hydro_CS"/>
</dbReference>
<evidence type="ECO:0000313" key="11">
    <source>
        <dbReference type="EMBL" id="MSU01048.1"/>
    </source>
</evidence>
<evidence type="ECO:0000256" key="7">
    <source>
        <dbReference type="ARBA" id="ARBA00050038"/>
    </source>
</evidence>
<sequence length="193" mass="21678">MFVVVGLGNPGKDYTNTRHNVGFDTIDILAERNHININKIKFKSVYGEGNIGGSKVLLVKPQTYMNNSGITVREISSFYKIPPENIIVIVDDIDIDFSAVRIKRRGSAGSHNGLKSIIYHLQKDDFPRIKIGIGRKRENQNLADFVLSRFSKEERKLIEESILIGAESVESIIKDGIEEAMNKFNNKGNKAQD</sequence>
<gene>
    <name evidence="8" type="primary">pth</name>
    <name evidence="11" type="ORF">FYJ83_06155</name>
</gene>
<feature type="binding site" evidence="8">
    <location>
        <position position="14"/>
    </location>
    <ligand>
        <name>tRNA</name>
        <dbReference type="ChEBI" id="CHEBI:17843"/>
    </ligand>
</feature>
<evidence type="ECO:0000256" key="4">
    <source>
        <dbReference type="ARBA" id="ARBA00022884"/>
    </source>
</evidence>
<evidence type="ECO:0000256" key="2">
    <source>
        <dbReference type="ARBA" id="ARBA00022555"/>
    </source>
</evidence>
<dbReference type="Gene3D" id="3.40.50.1470">
    <property type="entry name" value="Peptidyl-tRNA hydrolase"/>
    <property type="match status" value="1"/>
</dbReference>
<dbReference type="FunFam" id="3.40.50.1470:FF:000001">
    <property type="entry name" value="Peptidyl-tRNA hydrolase"/>
    <property type="match status" value="1"/>
</dbReference>
<dbReference type="SUPFAM" id="SSF53178">
    <property type="entry name" value="Peptidyl-tRNA hydrolase-like"/>
    <property type="match status" value="1"/>
</dbReference>
<feature type="active site" description="Proton acceptor" evidence="8">
    <location>
        <position position="19"/>
    </location>
</feature>
<comment type="caution">
    <text evidence="11">The sequence shown here is derived from an EMBL/GenBank/DDBJ whole genome shotgun (WGS) entry which is preliminary data.</text>
</comment>
<dbReference type="AlphaFoldDB" id="A0A6N7XXQ8"/>
<feature type="binding site" evidence="8">
    <location>
        <position position="64"/>
    </location>
    <ligand>
        <name>tRNA</name>
        <dbReference type="ChEBI" id="CHEBI:17843"/>
    </ligand>
</feature>
<comment type="similarity">
    <text evidence="5 8 10">Belongs to the PTH family.</text>
</comment>
<evidence type="ECO:0000256" key="10">
    <source>
        <dbReference type="RuleBase" id="RU004320"/>
    </source>
</evidence>
<keyword evidence="12" id="KW-1185">Reference proteome</keyword>
<evidence type="ECO:0000313" key="12">
    <source>
        <dbReference type="Proteomes" id="UP000469523"/>
    </source>
</evidence>
<keyword evidence="4 8" id="KW-0694">RNA-binding</keyword>
<dbReference type="PROSITE" id="PS01195">
    <property type="entry name" value="PEPT_TRNA_HYDROL_1"/>
    <property type="match status" value="1"/>
</dbReference>
<dbReference type="GO" id="GO:0000049">
    <property type="term" value="F:tRNA binding"/>
    <property type="evidence" value="ECO:0007669"/>
    <property type="project" value="UniProtKB-UniRule"/>
</dbReference>
<proteinExistence type="inferred from homology"/>
<feature type="binding site" evidence="8">
    <location>
        <position position="112"/>
    </location>
    <ligand>
        <name>tRNA</name>
        <dbReference type="ChEBI" id="CHEBI:17843"/>
    </ligand>
</feature>
<dbReference type="PANTHER" id="PTHR17224:SF1">
    <property type="entry name" value="PEPTIDYL-TRNA HYDROLASE"/>
    <property type="match status" value="1"/>
</dbReference>
<dbReference type="GO" id="GO:0004045">
    <property type="term" value="F:peptidyl-tRNA hydrolase activity"/>
    <property type="evidence" value="ECO:0007669"/>
    <property type="project" value="UniProtKB-UniRule"/>
</dbReference>
<dbReference type="GO" id="GO:0072344">
    <property type="term" value="P:rescue of stalled ribosome"/>
    <property type="evidence" value="ECO:0007669"/>
    <property type="project" value="UniProtKB-UniRule"/>
</dbReference>
<evidence type="ECO:0000256" key="9">
    <source>
        <dbReference type="RuleBase" id="RU000673"/>
    </source>
</evidence>